<evidence type="ECO:0000256" key="2">
    <source>
        <dbReference type="SAM" id="SignalP"/>
    </source>
</evidence>
<keyword evidence="4" id="KW-1185">Reference proteome</keyword>
<name>A0A7X3FMP4_9BACL</name>
<feature type="chain" id="PRO_5031448066" evidence="2">
    <location>
        <begin position="30"/>
        <end position="93"/>
    </location>
</feature>
<comment type="caution">
    <text evidence="3">The sequence shown here is derived from an EMBL/GenBank/DDBJ whole genome shotgun (WGS) entry which is preliminary data.</text>
</comment>
<reference evidence="3 4" key="1">
    <citation type="journal article" date="2019" name="Microorganisms">
        <title>Paenibacillus lutrae sp. nov., A Chitinolytic Species Isolated from A River Otter in Castril Natural Park, Granada, Spain.</title>
        <authorList>
            <person name="Rodriguez M."/>
            <person name="Reina J.C."/>
            <person name="Bejar V."/>
            <person name="Llamas I."/>
        </authorList>
    </citation>
    <scope>NUCLEOTIDE SEQUENCE [LARGE SCALE GENOMIC DNA]</scope>
    <source>
        <strain evidence="3 4">N10</strain>
    </source>
</reference>
<dbReference type="Proteomes" id="UP000490800">
    <property type="component" value="Unassembled WGS sequence"/>
</dbReference>
<dbReference type="AlphaFoldDB" id="A0A7X3FMP4"/>
<protein>
    <submittedName>
        <fullName evidence="3">Uncharacterized protein</fullName>
    </submittedName>
</protein>
<feature type="region of interest" description="Disordered" evidence="1">
    <location>
        <begin position="23"/>
        <end position="93"/>
    </location>
</feature>
<keyword evidence="2" id="KW-0732">Signal</keyword>
<evidence type="ECO:0000313" key="4">
    <source>
        <dbReference type="Proteomes" id="UP000490800"/>
    </source>
</evidence>
<dbReference type="EMBL" id="RHLK01000024">
    <property type="protein sequence ID" value="MVP02448.1"/>
    <property type="molecule type" value="Genomic_DNA"/>
</dbReference>
<feature type="compositionally biased region" description="Low complexity" evidence="1">
    <location>
        <begin position="45"/>
        <end position="57"/>
    </location>
</feature>
<proteinExistence type="predicted"/>
<feature type="compositionally biased region" description="Polar residues" evidence="1">
    <location>
        <begin position="23"/>
        <end position="38"/>
    </location>
</feature>
<evidence type="ECO:0000256" key="1">
    <source>
        <dbReference type="SAM" id="MobiDB-lite"/>
    </source>
</evidence>
<organism evidence="3 4">
    <name type="scientific">Paenibacillus lutrae</name>
    <dbReference type="NCBI Taxonomy" id="2078573"/>
    <lineage>
        <taxon>Bacteria</taxon>
        <taxon>Bacillati</taxon>
        <taxon>Bacillota</taxon>
        <taxon>Bacilli</taxon>
        <taxon>Bacillales</taxon>
        <taxon>Paenibacillaceae</taxon>
        <taxon>Paenibacillus</taxon>
    </lineage>
</organism>
<feature type="signal peptide" evidence="2">
    <location>
        <begin position="1"/>
        <end position="29"/>
    </location>
</feature>
<dbReference type="RefSeq" id="WP_157338805.1">
    <property type="nucleotide sequence ID" value="NZ_RHLK01000024.1"/>
</dbReference>
<dbReference type="OrthoDB" id="9860072at2"/>
<accession>A0A7X3FMP4</accession>
<evidence type="ECO:0000313" key="3">
    <source>
        <dbReference type="EMBL" id="MVP02448.1"/>
    </source>
</evidence>
<sequence length="93" mass="9276">MRMTKVPAALLLGWALLSHTAYSPGSAQAEGTRTQQELPSCHLPAAGTAGGSAAPDAEGVGAVPAGWTNITFAGQPDAGSPSEESADDRAEGE</sequence>
<gene>
    <name evidence="3" type="ORF">EDM21_23475</name>
</gene>